<evidence type="ECO:0000313" key="7">
    <source>
        <dbReference type="Proteomes" id="UP000319160"/>
    </source>
</evidence>
<sequence length="770" mass="88319">MDTLDQEPSCMSIDPHDDNITDPVLHYFGCLEASERASFFDAESSYWAGEIQRQINAGLPHSEAETKTEKKREIWKKECFNELRRISLILNALAKDNRKSHILRNVEASRNAWRSSKEYQSGIQHVRDWRAGRGMRNGVAIAPVPIGTEEVYKPDDLKVSIMAFDNGVGYDIQHPHVMGTFPNQTTTVNNMLRRDNNDPSGLLNWTKNKKKPGEAIACYYGDKRPSRPQMRNDSAVSQSARHLREYFWRGQQYENAANPSSRFMRPFCQYITPRCDNQSIVLFIEETLASNTNRKRQAAIFHKEKRKSERVGLKTDSMASQDKFRSLSAHSRGSHPLSQYLLDATRLYDELHNYPETSLIEKYLFTDPPLHPRRTLDQGYYTSLQTNRLGDRNQVVYRATTPTNTLHKLFEHAKRHGTCVFCSSSSPQCDKCASIRNVSQALMVDQLWMWVLDQKTIITCFPRRYGLRGRDHSGVFEAIQKRRGQGPVHSVFEIIYAILDECSGTFFDRMRDFSGQPRVLDIFSEAIGNVSKKQIEESHELWMWIDGARRINRKQGMHRNLEIPVWALSPEGHLEQEIDDIVEELEIMISIQKTQSDVYKKFTHHASNIINDVKDGARQLELASGIIRPGSAALMTKVKDRIDYLESLLKTASNAAERVKDLSRLRQQQDSVIQALQSVKLSQDSVDQGRTIMVFTIVTIIFAPLSFLSSIFGMNNAEFGDNQWKITDQLKLICLIYVPFLGNQNAYVRTLVTTEERNADTDELEEQSTS</sequence>
<evidence type="ECO:0000256" key="4">
    <source>
        <dbReference type="ARBA" id="ARBA00023136"/>
    </source>
</evidence>
<proteinExistence type="predicted"/>
<dbReference type="InterPro" id="IPR045863">
    <property type="entry name" value="CorA_TM1_TM2"/>
</dbReference>
<dbReference type="SUPFAM" id="SSF144083">
    <property type="entry name" value="Magnesium transport protein CorA, transmembrane region"/>
    <property type="match status" value="1"/>
</dbReference>
<evidence type="ECO:0000256" key="3">
    <source>
        <dbReference type="ARBA" id="ARBA00022989"/>
    </source>
</evidence>
<dbReference type="InterPro" id="IPR002523">
    <property type="entry name" value="MgTranspt_CorA/ZnTranspt_ZntB"/>
</dbReference>
<evidence type="ECO:0000256" key="5">
    <source>
        <dbReference type="SAM" id="Phobius"/>
    </source>
</evidence>
<dbReference type="EMBL" id="VFLP01000011">
    <property type="protein sequence ID" value="TRX96420.1"/>
    <property type="molecule type" value="Genomic_DNA"/>
</dbReference>
<dbReference type="PANTHER" id="PTHR47685:SF1">
    <property type="entry name" value="MAGNESIUM TRANSPORT PROTEIN CORA"/>
    <property type="match status" value="1"/>
</dbReference>
<feature type="transmembrane region" description="Helical" evidence="5">
    <location>
        <begin position="692"/>
        <end position="714"/>
    </location>
</feature>
<keyword evidence="2 5" id="KW-0812">Transmembrane</keyword>
<evidence type="ECO:0000256" key="2">
    <source>
        <dbReference type="ARBA" id="ARBA00022692"/>
    </source>
</evidence>
<dbReference type="Proteomes" id="UP000319160">
    <property type="component" value="Unassembled WGS sequence"/>
</dbReference>
<comment type="caution">
    <text evidence="6">The sequence shown here is derived from an EMBL/GenBank/DDBJ whole genome shotgun (WGS) entry which is preliminary data.</text>
</comment>
<comment type="subcellular location">
    <subcellularLocation>
        <location evidence="1">Membrane</location>
        <topology evidence="1">Multi-pass membrane protein</topology>
    </subcellularLocation>
</comment>
<keyword evidence="3 5" id="KW-1133">Transmembrane helix</keyword>
<dbReference type="PANTHER" id="PTHR47685">
    <property type="entry name" value="MAGNESIUM TRANSPORT PROTEIN CORA"/>
    <property type="match status" value="1"/>
</dbReference>
<keyword evidence="4 5" id="KW-0472">Membrane</keyword>
<name>A0A553I895_9PEZI</name>
<dbReference type="InterPro" id="IPR050829">
    <property type="entry name" value="CorA_MIT"/>
</dbReference>
<gene>
    <name evidence="6" type="ORF">FHL15_002692</name>
</gene>
<dbReference type="Pfam" id="PF01544">
    <property type="entry name" value="CorA"/>
    <property type="match status" value="1"/>
</dbReference>
<dbReference type="STRING" id="2512241.A0A553I895"/>
<protein>
    <submittedName>
        <fullName evidence="6">Uncharacterized protein</fullName>
    </submittedName>
</protein>
<dbReference type="Gene3D" id="1.20.58.340">
    <property type="entry name" value="Magnesium transport protein CorA, transmembrane region"/>
    <property type="match status" value="1"/>
</dbReference>
<evidence type="ECO:0000313" key="6">
    <source>
        <dbReference type="EMBL" id="TRX96420.1"/>
    </source>
</evidence>
<evidence type="ECO:0000256" key="1">
    <source>
        <dbReference type="ARBA" id="ARBA00004141"/>
    </source>
</evidence>
<dbReference type="GO" id="GO:0016020">
    <property type="term" value="C:membrane"/>
    <property type="evidence" value="ECO:0007669"/>
    <property type="project" value="UniProtKB-SubCell"/>
</dbReference>
<reference evidence="7" key="1">
    <citation type="submission" date="2019-06" db="EMBL/GenBank/DDBJ databases">
        <title>Draft genome sequence of the griseofulvin-producing fungus Xylaria cubensis strain G536.</title>
        <authorList>
            <person name="Mead M.E."/>
            <person name="Raja H.A."/>
            <person name="Steenwyk J.L."/>
            <person name="Knowles S.L."/>
            <person name="Oberlies N.H."/>
            <person name="Rokas A."/>
        </authorList>
    </citation>
    <scope>NUCLEOTIDE SEQUENCE [LARGE SCALE GENOMIC DNA]</scope>
    <source>
        <strain evidence="7">G536</strain>
    </source>
</reference>
<dbReference type="OrthoDB" id="341259at2759"/>
<accession>A0A553I895</accession>
<keyword evidence="7" id="KW-1185">Reference proteome</keyword>
<organism evidence="6 7">
    <name type="scientific">Xylaria flabelliformis</name>
    <dbReference type="NCBI Taxonomy" id="2512241"/>
    <lineage>
        <taxon>Eukaryota</taxon>
        <taxon>Fungi</taxon>
        <taxon>Dikarya</taxon>
        <taxon>Ascomycota</taxon>
        <taxon>Pezizomycotina</taxon>
        <taxon>Sordariomycetes</taxon>
        <taxon>Xylariomycetidae</taxon>
        <taxon>Xylariales</taxon>
        <taxon>Xylariaceae</taxon>
        <taxon>Xylaria</taxon>
    </lineage>
</organism>
<dbReference type="AlphaFoldDB" id="A0A553I895"/>
<dbReference type="GO" id="GO:0046873">
    <property type="term" value="F:metal ion transmembrane transporter activity"/>
    <property type="evidence" value="ECO:0007669"/>
    <property type="project" value="InterPro"/>
</dbReference>